<dbReference type="EMBL" id="CP031229">
    <property type="protein sequence ID" value="AXH96873.1"/>
    <property type="molecule type" value="Genomic_DNA"/>
</dbReference>
<dbReference type="GO" id="GO:0009103">
    <property type="term" value="P:lipopolysaccharide biosynthetic process"/>
    <property type="evidence" value="ECO:0007669"/>
    <property type="project" value="TreeGrafter"/>
</dbReference>
<feature type="transmembrane region" description="Helical" evidence="1">
    <location>
        <begin position="295"/>
        <end position="316"/>
    </location>
</feature>
<accession>A0A345NPB5</accession>
<keyword evidence="5" id="KW-1185">Reference proteome</keyword>
<gene>
    <name evidence="4" type="ORF">DV701_12780</name>
</gene>
<dbReference type="Pfam" id="PF19040">
    <property type="entry name" value="SGNH"/>
    <property type="match status" value="1"/>
</dbReference>
<dbReference type="Proteomes" id="UP000253790">
    <property type="component" value="Chromosome"/>
</dbReference>
<evidence type="ECO:0000259" key="3">
    <source>
        <dbReference type="Pfam" id="PF19040"/>
    </source>
</evidence>
<organism evidence="4 5">
    <name type="scientific">Ornithinimicrobium avium</name>
    <dbReference type="NCBI Taxonomy" id="2283195"/>
    <lineage>
        <taxon>Bacteria</taxon>
        <taxon>Bacillati</taxon>
        <taxon>Actinomycetota</taxon>
        <taxon>Actinomycetes</taxon>
        <taxon>Micrococcales</taxon>
        <taxon>Ornithinimicrobiaceae</taxon>
        <taxon>Ornithinimicrobium</taxon>
    </lineage>
</organism>
<evidence type="ECO:0000256" key="1">
    <source>
        <dbReference type="SAM" id="Phobius"/>
    </source>
</evidence>
<keyword evidence="4" id="KW-0808">Transferase</keyword>
<dbReference type="AlphaFoldDB" id="A0A345NPB5"/>
<feature type="domain" description="Acyltransferase 3" evidence="2">
    <location>
        <begin position="23"/>
        <end position="351"/>
    </location>
</feature>
<keyword evidence="4" id="KW-0012">Acyltransferase</keyword>
<dbReference type="PANTHER" id="PTHR23028:SF53">
    <property type="entry name" value="ACYL_TRANSF_3 DOMAIN-CONTAINING PROTEIN"/>
    <property type="match status" value="1"/>
</dbReference>
<feature type="transmembrane region" description="Helical" evidence="1">
    <location>
        <begin position="52"/>
        <end position="70"/>
    </location>
</feature>
<feature type="transmembrane region" description="Helical" evidence="1">
    <location>
        <begin position="262"/>
        <end position="283"/>
    </location>
</feature>
<evidence type="ECO:0000313" key="4">
    <source>
        <dbReference type="EMBL" id="AXH96873.1"/>
    </source>
</evidence>
<keyword evidence="1" id="KW-1133">Transmembrane helix</keyword>
<evidence type="ECO:0000313" key="5">
    <source>
        <dbReference type="Proteomes" id="UP000253790"/>
    </source>
</evidence>
<proteinExistence type="predicted"/>
<dbReference type="Pfam" id="PF01757">
    <property type="entry name" value="Acyl_transf_3"/>
    <property type="match status" value="1"/>
</dbReference>
<dbReference type="InterPro" id="IPR043968">
    <property type="entry name" value="SGNH"/>
</dbReference>
<feature type="transmembrane region" description="Helical" evidence="1">
    <location>
        <begin position="27"/>
        <end position="46"/>
    </location>
</feature>
<dbReference type="InterPro" id="IPR050879">
    <property type="entry name" value="Acyltransferase_3"/>
</dbReference>
<feature type="transmembrane region" description="Helical" evidence="1">
    <location>
        <begin position="181"/>
        <end position="199"/>
    </location>
</feature>
<dbReference type="KEGG" id="orn:DV701_12780"/>
<reference evidence="4 5" key="1">
    <citation type="submission" date="2018-07" db="EMBL/GenBank/DDBJ databases">
        <title>Complete genome sequencing of Ornithinimicrobium sp. AMA3305.</title>
        <authorList>
            <person name="Bae J.-W."/>
        </authorList>
    </citation>
    <scope>NUCLEOTIDE SEQUENCE [LARGE SCALE GENOMIC DNA]</scope>
    <source>
        <strain evidence="4 5">AMA3305</strain>
    </source>
</reference>
<feature type="transmembrane region" description="Helical" evidence="1">
    <location>
        <begin position="91"/>
        <end position="111"/>
    </location>
</feature>
<keyword evidence="1" id="KW-0812">Transmembrane</keyword>
<dbReference type="PANTHER" id="PTHR23028">
    <property type="entry name" value="ACETYLTRANSFERASE"/>
    <property type="match status" value="1"/>
</dbReference>
<feature type="domain" description="SGNH" evidence="3">
    <location>
        <begin position="455"/>
        <end position="678"/>
    </location>
</feature>
<feature type="transmembrane region" description="Helical" evidence="1">
    <location>
        <begin position="328"/>
        <end position="351"/>
    </location>
</feature>
<feature type="transmembrane region" description="Helical" evidence="1">
    <location>
        <begin position="205"/>
        <end position="224"/>
    </location>
</feature>
<protein>
    <submittedName>
        <fullName evidence="4">Acyltransferase</fullName>
    </submittedName>
</protein>
<feature type="transmembrane region" description="Helical" evidence="1">
    <location>
        <begin position="152"/>
        <end position="174"/>
    </location>
</feature>
<evidence type="ECO:0000259" key="2">
    <source>
        <dbReference type="Pfam" id="PF01757"/>
    </source>
</evidence>
<dbReference type="GO" id="GO:0016020">
    <property type="term" value="C:membrane"/>
    <property type="evidence" value="ECO:0007669"/>
    <property type="project" value="TreeGrafter"/>
</dbReference>
<dbReference type="GO" id="GO:0016747">
    <property type="term" value="F:acyltransferase activity, transferring groups other than amino-acyl groups"/>
    <property type="evidence" value="ECO:0007669"/>
    <property type="project" value="InterPro"/>
</dbReference>
<sequence length="684" mass="72998">MAGATLTQPVTDRTAAVARRRRADIQWLRALAVLSVVVFHAGGAGIAPGGFVGVDVFFVISGYLILRGVGQELDRNHHFDARAFLARRVMRILPMLLLVIVLTALASWLILGPIDAWTALQDLQSAALHYANVHLAAAPSGYFAADQTSPALHLWSISVEEQFYFSVVLLGLFMRTTTAKPWIAVIAGIVIVSFVLSATDGSEQAYYWPWTRAWELGVGALLGLTTRGRVRPYPALLRHGGRAVGVGMILVAVILYDASVRFPGWAALLPVLGAALAILAGNGSDEQPSGGGSGAIARLTSPGLVLGDVSYSLYLWHWPVLVLSAAALGRSTIGGSSAIVAALASVVLAVLSYHLIERPLMTSPVRKTQPSLVIAYGVAAFLVVAALLALMWSSIRTSGSDAPEPSGSVTAPPRTDWVVSVPADAVPADLTPSLTEASSAPVYDGDCLGVMNLTDKPVCWAGDTGSERDVILFGDSHAAHFVPALDTIGKERGMRVMPMVLNACPSLLIPVDHLPDGTANPYCDKWREHQLEILADSDPEVIILSNQTHLYEDLTADPDADPAQLLEEGLSGLLDRLPQGVPVVLMSDSITWPETPVNCLAEHLDDATACSLPRDHEPLYTAASYAEFVGGRENVRVVDTLDLTCADQCYALTDSLLIYQDTDHFSQAFVKWLTPALEGAIFGK</sequence>
<name>A0A345NPB5_9MICO</name>
<keyword evidence="1" id="KW-0472">Membrane</keyword>
<feature type="transmembrane region" description="Helical" evidence="1">
    <location>
        <begin position="372"/>
        <end position="392"/>
    </location>
</feature>
<dbReference type="InterPro" id="IPR002656">
    <property type="entry name" value="Acyl_transf_3_dom"/>
</dbReference>
<dbReference type="OrthoDB" id="3404679at2"/>
<feature type="transmembrane region" description="Helical" evidence="1">
    <location>
        <begin position="236"/>
        <end position="256"/>
    </location>
</feature>